<dbReference type="EMBL" id="BSTI01000006">
    <property type="protein sequence ID" value="GLY66602.1"/>
    <property type="molecule type" value="Genomic_DNA"/>
</dbReference>
<keyword evidence="3" id="KW-1185">Reference proteome</keyword>
<evidence type="ECO:0000256" key="1">
    <source>
        <dbReference type="SAM" id="Phobius"/>
    </source>
</evidence>
<keyword evidence="1" id="KW-0472">Membrane</keyword>
<gene>
    <name evidence="2" type="ORF">Atai01_32210</name>
</gene>
<proteinExistence type="predicted"/>
<feature type="transmembrane region" description="Helical" evidence="1">
    <location>
        <begin position="102"/>
        <end position="123"/>
    </location>
</feature>
<dbReference type="Pfam" id="PF14087">
    <property type="entry name" value="DUF4267"/>
    <property type="match status" value="1"/>
</dbReference>
<sequence>MSLKTVNTALTTAGILFIFYIGVSYVLTPETIAPGFGLSHWPLGDGDGFLILKGIRDIVSGLVLTVLLLIGQRRALGWVLLVEALTPIGDMTNVLAHHGSATVAFSVHGLTAALIVITGLLTLRETRKVTAAPIPAMR</sequence>
<evidence type="ECO:0000313" key="2">
    <source>
        <dbReference type="EMBL" id="GLY66602.1"/>
    </source>
</evidence>
<organism evidence="2 3">
    <name type="scientific">Amycolatopsis taiwanensis</name>
    <dbReference type="NCBI Taxonomy" id="342230"/>
    <lineage>
        <taxon>Bacteria</taxon>
        <taxon>Bacillati</taxon>
        <taxon>Actinomycetota</taxon>
        <taxon>Actinomycetes</taxon>
        <taxon>Pseudonocardiales</taxon>
        <taxon>Pseudonocardiaceae</taxon>
        <taxon>Amycolatopsis</taxon>
    </lineage>
</organism>
<dbReference type="InterPro" id="IPR025363">
    <property type="entry name" value="DUF4267"/>
</dbReference>
<evidence type="ECO:0000313" key="3">
    <source>
        <dbReference type="Proteomes" id="UP001165136"/>
    </source>
</evidence>
<dbReference type="AlphaFoldDB" id="A0A9W6R2S5"/>
<reference evidence="2" key="1">
    <citation type="submission" date="2023-03" db="EMBL/GenBank/DDBJ databases">
        <title>Amycolatopsis taiwanensis NBRC 103393.</title>
        <authorList>
            <person name="Ichikawa N."/>
            <person name="Sato H."/>
            <person name="Tonouchi N."/>
        </authorList>
    </citation>
    <scope>NUCLEOTIDE SEQUENCE</scope>
    <source>
        <strain evidence="2">NBRC 103393</strain>
    </source>
</reference>
<comment type="caution">
    <text evidence="2">The sequence shown here is derived from an EMBL/GenBank/DDBJ whole genome shotgun (WGS) entry which is preliminary data.</text>
</comment>
<dbReference type="RefSeq" id="WP_285487347.1">
    <property type="nucleotide sequence ID" value="NZ_BSTI01000006.1"/>
</dbReference>
<feature type="transmembrane region" description="Helical" evidence="1">
    <location>
        <begin position="76"/>
        <end position="96"/>
    </location>
</feature>
<feature type="transmembrane region" description="Helical" evidence="1">
    <location>
        <begin position="7"/>
        <end position="28"/>
    </location>
</feature>
<accession>A0A9W6R2S5</accession>
<protein>
    <recommendedName>
        <fullName evidence="4">Small membrane hydrophobic protein</fullName>
    </recommendedName>
</protein>
<dbReference type="Proteomes" id="UP001165136">
    <property type="component" value="Unassembled WGS sequence"/>
</dbReference>
<feature type="transmembrane region" description="Helical" evidence="1">
    <location>
        <begin position="48"/>
        <end position="69"/>
    </location>
</feature>
<keyword evidence="1" id="KW-0812">Transmembrane</keyword>
<keyword evidence="1" id="KW-1133">Transmembrane helix</keyword>
<name>A0A9W6R2S5_9PSEU</name>
<evidence type="ECO:0008006" key="4">
    <source>
        <dbReference type="Google" id="ProtNLM"/>
    </source>
</evidence>